<gene>
    <name evidence="2" type="ORF">LR48_Vigan02g081000</name>
</gene>
<sequence>MKDHSWTNVPMVLESESEKKMMSYRREKGTGSRERSEKMEGLVLRKKMSDTETSIVTSGAHACSVQCAINALDVWRVSFMEATR</sequence>
<dbReference type="AlphaFoldDB" id="A0A0L9TVS7"/>
<proteinExistence type="predicted"/>
<name>A0A0L9TVS7_PHAAN</name>
<feature type="region of interest" description="Disordered" evidence="1">
    <location>
        <begin position="1"/>
        <end position="40"/>
    </location>
</feature>
<evidence type="ECO:0000313" key="3">
    <source>
        <dbReference type="Proteomes" id="UP000053144"/>
    </source>
</evidence>
<evidence type="ECO:0000256" key="1">
    <source>
        <dbReference type="SAM" id="MobiDB-lite"/>
    </source>
</evidence>
<dbReference type="EMBL" id="CM003372">
    <property type="protein sequence ID" value="KOM34660.1"/>
    <property type="molecule type" value="Genomic_DNA"/>
</dbReference>
<dbReference type="Proteomes" id="UP000053144">
    <property type="component" value="Chromosome 2"/>
</dbReference>
<organism evidence="2 3">
    <name type="scientific">Phaseolus angularis</name>
    <name type="common">Azuki bean</name>
    <name type="synonym">Vigna angularis</name>
    <dbReference type="NCBI Taxonomy" id="3914"/>
    <lineage>
        <taxon>Eukaryota</taxon>
        <taxon>Viridiplantae</taxon>
        <taxon>Streptophyta</taxon>
        <taxon>Embryophyta</taxon>
        <taxon>Tracheophyta</taxon>
        <taxon>Spermatophyta</taxon>
        <taxon>Magnoliopsida</taxon>
        <taxon>eudicotyledons</taxon>
        <taxon>Gunneridae</taxon>
        <taxon>Pentapetalae</taxon>
        <taxon>rosids</taxon>
        <taxon>fabids</taxon>
        <taxon>Fabales</taxon>
        <taxon>Fabaceae</taxon>
        <taxon>Papilionoideae</taxon>
        <taxon>50 kb inversion clade</taxon>
        <taxon>NPAAA clade</taxon>
        <taxon>indigoferoid/millettioid clade</taxon>
        <taxon>Phaseoleae</taxon>
        <taxon>Vigna</taxon>
    </lineage>
</organism>
<accession>A0A0L9TVS7</accession>
<protein>
    <submittedName>
        <fullName evidence="2">Uncharacterized protein</fullName>
    </submittedName>
</protein>
<feature type="compositionally biased region" description="Basic and acidic residues" evidence="1">
    <location>
        <begin position="16"/>
        <end position="40"/>
    </location>
</feature>
<dbReference type="Gramene" id="KOM34660">
    <property type="protein sequence ID" value="KOM34660"/>
    <property type="gene ID" value="LR48_Vigan02g081000"/>
</dbReference>
<evidence type="ECO:0000313" key="2">
    <source>
        <dbReference type="EMBL" id="KOM34660.1"/>
    </source>
</evidence>
<reference evidence="3" key="1">
    <citation type="journal article" date="2015" name="Proc. Natl. Acad. Sci. U.S.A.">
        <title>Genome sequencing of adzuki bean (Vigna angularis) provides insight into high starch and low fat accumulation and domestication.</title>
        <authorList>
            <person name="Yang K."/>
            <person name="Tian Z."/>
            <person name="Chen C."/>
            <person name="Luo L."/>
            <person name="Zhao B."/>
            <person name="Wang Z."/>
            <person name="Yu L."/>
            <person name="Li Y."/>
            <person name="Sun Y."/>
            <person name="Li W."/>
            <person name="Chen Y."/>
            <person name="Li Y."/>
            <person name="Zhang Y."/>
            <person name="Ai D."/>
            <person name="Zhao J."/>
            <person name="Shang C."/>
            <person name="Ma Y."/>
            <person name="Wu B."/>
            <person name="Wang M."/>
            <person name="Gao L."/>
            <person name="Sun D."/>
            <person name="Zhang P."/>
            <person name="Guo F."/>
            <person name="Wang W."/>
            <person name="Li Y."/>
            <person name="Wang J."/>
            <person name="Varshney R.K."/>
            <person name="Wang J."/>
            <person name="Ling H.Q."/>
            <person name="Wan P."/>
        </authorList>
    </citation>
    <scope>NUCLEOTIDE SEQUENCE</scope>
    <source>
        <strain evidence="3">cv. Jingnong 6</strain>
    </source>
</reference>